<keyword evidence="2" id="KW-0812">Transmembrane</keyword>
<keyword evidence="2" id="KW-0472">Membrane</keyword>
<protein>
    <submittedName>
        <fullName evidence="3">Uncharacterized protein</fullName>
    </submittedName>
</protein>
<sequence length="71" mass="7054">MSDFSKSAPDRGSKSAGGWLLIAIAAIIVLTIAFMAFGRGPAEAPTGATITPEAPAITEGTAGEPPIAPSE</sequence>
<reference evidence="3 4" key="1">
    <citation type="journal article" date="2021" name="Arch. Microbiol.">
        <title>Harenicola maris gen. nov., sp. nov. isolated from the Sea of Japan shallow sediments.</title>
        <authorList>
            <person name="Romanenko L.A."/>
            <person name="Kurilenko V.V."/>
            <person name="Chernysheva N.Y."/>
            <person name="Tekutyeva L.A."/>
            <person name="Velansky P.V."/>
            <person name="Svetashev V.I."/>
            <person name="Isaeva M.P."/>
        </authorList>
    </citation>
    <scope>NUCLEOTIDE SEQUENCE [LARGE SCALE GENOMIC DNA]</scope>
    <source>
        <strain evidence="3 4">KMM 3653</strain>
    </source>
</reference>
<accession>A0AAP2CMN0</accession>
<dbReference type="RefSeq" id="WP_327793378.1">
    <property type="nucleotide sequence ID" value="NZ_JADQAZ010000001.1"/>
</dbReference>
<proteinExistence type="predicted"/>
<evidence type="ECO:0000256" key="1">
    <source>
        <dbReference type="SAM" id="MobiDB-lite"/>
    </source>
</evidence>
<comment type="caution">
    <text evidence="3">The sequence shown here is derived from an EMBL/GenBank/DDBJ whole genome shotgun (WGS) entry which is preliminary data.</text>
</comment>
<keyword evidence="4" id="KW-1185">Reference proteome</keyword>
<feature type="transmembrane region" description="Helical" evidence="2">
    <location>
        <begin position="16"/>
        <end position="37"/>
    </location>
</feature>
<name>A0AAP2CMN0_9RHOB</name>
<dbReference type="AlphaFoldDB" id="A0AAP2CMN0"/>
<dbReference type="Proteomes" id="UP001315686">
    <property type="component" value="Unassembled WGS sequence"/>
</dbReference>
<evidence type="ECO:0000313" key="3">
    <source>
        <dbReference type="EMBL" id="MBT0957202.1"/>
    </source>
</evidence>
<organism evidence="3 4">
    <name type="scientific">Harenicola maris</name>
    <dbReference type="NCBI Taxonomy" id="2841044"/>
    <lineage>
        <taxon>Bacteria</taxon>
        <taxon>Pseudomonadati</taxon>
        <taxon>Pseudomonadota</taxon>
        <taxon>Alphaproteobacteria</taxon>
        <taxon>Rhodobacterales</taxon>
        <taxon>Paracoccaceae</taxon>
        <taxon>Harenicola</taxon>
    </lineage>
</organism>
<gene>
    <name evidence="3" type="ORF">IV417_07390</name>
</gene>
<evidence type="ECO:0000256" key="2">
    <source>
        <dbReference type="SAM" id="Phobius"/>
    </source>
</evidence>
<dbReference type="EMBL" id="JADQAZ010000001">
    <property type="protein sequence ID" value="MBT0957202.1"/>
    <property type="molecule type" value="Genomic_DNA"/>
</dbReference>
<keyword evidence="2" id="KW-1133">Transmembrane helix</keyword>
<evidence type="ECO:0000313" key="4">
    <source>
        <dbReference type="Proteomes" id="UP001315686"/>
    </source>
</evidence>
<feature type="region of interest" description="Disordered" evidence="1">
    <location>
        <begin position="43"/>
        <end position="71"/>
    </location>
</feature>